<organism evidence="4">
    <name type="scientific">Micromonospora carbonacea</name>
    <dbReference type="NCBI Taxonomy" id="47853"/>
    <lineage>
        <taxon>Bacteria</taxon>
        <taxon>Bacillati</taxon>
        <taxon>Actinomycetota</taxon>
        <taxon>Actinomycetes</taxon>
        <taxon>Micromonosporales</taxon>
        <taxon>Micromonosporaceae</taxon>
        <taxon>Micromonospora</taxon>
    </lineage>
</organism>
<dbReference type="PROSITE" id="PS00061">
    <property type="entry name" value="ADH_SHORT"/>
    <property type="match status" value="1"/>
</dbReference>
<keyword evidence="2" id="KW-0560">Oxidoreductase</keyword>
<protein>
    <submittedName>
        <fullName evidence="4">SDR family oxidoreductase</fullName>
    </submittedName>
</protein>
<dbReference type="InterPro" id="IPR002347">
    <property type="entry name" value="SDR_fam"/>
</dbReference>
<dbReference type="PANTHER" id="PTHR42879:SF2">
    <property type="entry name" value="3-OXOACYL-[ACYL-CARRIER-PROTEIN] REDUCTASE FABG"/>
    <property type="match status" value="1"/>
</dbReference>
<dbReference type="InterPro" id="IPR020904">
    <property type="entry name" value="Sc_DH/Rdtase_CS"/>
</dbReference>
<dbReference type="InterPro" id="IPR036291">
    <property type="entry name" value="NAD(P)-bd_dom_sf"/>
</dbReference>
<reference evidence="4" key="1">
    <citation type="submission" date="2020-08" db="EMBL/GenBank/DDBJ databases">
        <title>A bifunctional nitrone conjugated secondary metabolite targeting the ribosome.</title>
        <authorList>
            <person name="Limbrick E.M."/>
            <person name="Graf M."/>
            <person name="Derewacz D.K."/>
            <person name="Nguyen F."/>
            <person name="Spraggins J.M."/>
            <person name="Wieland M."/>
            <person name="Ynigez-Gutierrez A.E."/>
            <person name="Reisman B.J."/>
            <person name="Zinshteyn B."/>
            <person name="McCulloch K."/>
            <person name="Iverson T.M."/>
            <person name="Green R."/>
            <person name="Wilson D.N."/>
            <person name="Bachmann B.O."/>
        </authorList>
    </citation>
    <scope>NUCLEOTIDE SEQUENCE</scope>
    <source>
        <strain evidence="4">Africana</strain>
    </source>
</reference>
<dbReference type="FunFam" id="3.40.50.720:FF:000173">
    <property type="entry name" value="3-oxoacyl-[acyl-carrier protein] reductase"/>
    <property type="match status" value="1"/>
</dbReference>
<dbReference type="EMBL" id="CP058905">
    <property type="protein sequence ID" value="QLJ96631.1"/>
    <property type="molecule type" value="Genomic_DNA"/>
</dbReference>
<dbReference type="Pfam" id="PF13561">
    <property type="entry name" value="adh_short_C2"/>
    <property type="match status" value="1"/>
</dbReference>
<name>A0A7D6CFG6_9ACTN</name>
<evidence type="ECO:0000256" key="1">
    <source>
        <dbReference type="ARBA" id="ARBA00006484"/>
    </source>
</evidence>
<evidence type="ECO:0000313" key="4">
    <source>
        <dbReference type="EMBL" id="QLJ96631.1"/>
    </source>
</evidence>
<comment type="similarity">
    <text evidence="1">Belongs to the short-chain dehydrogenases/reductases (SDR) family.</text>
</comment>
<feature type="domain" description="Ketoreductase" evidence="3">
    <location>
        <begin position="4"/>
        <end position="183"/>
    </location>
</feature>
<dbReference type="SMART" id="SM00822">
    <property type="entry name" value="PKS_KR"/>
    <property type="match status" value="1"/>
</dbReference>
<accession>A0A7D6CFG6</accession>
<evidence type="ECO:0000259" key="3">
    <source>
        <dbReference type="SMART" id="SM00822"/>
    </source>
</evidence>
<dbReference type="GO" id="GO:0032787">
    <property type="term" value="P:monocarboxylic acid metabolic process"/>
    <property type="evidence" value="ECO:0007669"/>
    <property type="project" value="UniProtKB-ARBA"/>
</dbReference>
<dbReference type="Gene3D" id="3.40.50.720">
    <property type="entry name" value="NAD(P)-binding Rossmann-like Domain"/>
    <property type="match status" value="1"/>
</dbReference>
<dbReference type="PANTHER" id="PTHR42879">
    <property type="entry name" value="3-OXOACYL-(ACYL-CARRIER-PROTEIN) REDUCTASE"/>
    <property type="match status" value="1"/>
</dbReference>
<dbReference type="InterPro" id="IPR057326">
    <property type="entry name" value="KR_dom"/>
</dbReference>
<dbReference type="PRINTS" id="PR00081">
    <property type="entry name" value="GDHRDH"/>
</dbReference>
<gene>
    <name evidence="4" type="ORF">HZU44_17020</name>
</gene>
<sequence length="244" mass="24235">MTRRTVLVTGATGAIGQAVAQALAAPEVSLVLHYHRDAATAERLVAELTPGTAGVTTVRADVGTDAGVAAVLAAARRAGPVDVLVSNAAVLRPAPVARVRADDWSATLAVNLTAAMLLIRGVLPDMTGRGHGRIVVTTSVAGLRGWPFQAAYASAKAGLVGLVKSVARETARFGVTANAVAPGFVPSAMSAQGGDPARAAILAQTPMGRAGTPAEVAAAIAFLASPGASYVTGQVLAVDGGMSA</sequence>
<dbReference type="AlphaFoldDB" id="A0A7D6CFG6"/>
<dbReference type="PRINTS" id="PR00080">
    <property type="entry name" value="SDRFAMILY"/>
</dbReference>
<dbReference type="GO" id="GO:0016491">
    <property type="term" value="F:oxidoreductase activity"/>
    <property type="evidence" value="ECO:0007669"/>
    <property type="project" value="UniProtKB-KW"/>
</dbReference>
<evidence type="ECO:0000256" key="2">
    <source>
        <dbReference type="ARBA" id="ARBA00023002"/>
    </source>
</evidence>
<proteinExistence type="inferred from homology"/>
<dbReference type="SUPFAM" id="SSF51735">
    <property type="entry name" value="NAD(P)-binding Rossmann-fold domains"/>
    <property type="match status" value="1"/>
</dbReference>
<dbReference type="InterPro" id="IPR050259">
    <property type="entry name" value="SDR"/>
</dbReference>